<evidence type="ECO:0000259" key="4">
    <source>
        <dbReference type="Pfam" id="PF00808"/>
    </source>
</evidence>
<evidence type="ECO:0000256" key="3">
    <source>
        <dbReference type="SAM" id="MobiDB-lite"/>
    </source>
</evidence>
<evidence type="ECO:0000313" key="6">
    <source>
        <dbReference type="Proteomes" id="UP001552299"/>
    </source>
</evidence>
<dbReference type="PANTHER" id="PTHR10252">
    <property type="entry name" value="HISTONE-LIKE TRANSCRIPTION FACTOR CCAAT-RELATED"/>
    <property type="match status" value="1"/>
</dbReference>
<proteinExistence type="predicted"/>
<keyword evidence="2" id="KW-0539">Nucleus</keyword>
<dbReference type="InterPro" id="IPR009072">
    <property type="entry name" value="Histone-fold"/>
</dbReference>
<dbReference type="AlphaFoldDB" id="A0ABD0U0D6"/>
<dbReference type="Proteomes" id="UP001552299">
    <property type="component" value="Unassembled WGS sequence"/>
</dbReference>
<comment type="subcellular location">
    <subcellularLocation>
        <location evidence="1">Nucleus</location>
    </subcellularLocation>
</comment>
<accession>A0ABD0U0D6</accession>
<reference evidence="5 6" key="1">
    <citation type="journal article" date="2024" name="Plant Biotechnol. J.">
        <title>Dendrobium thyrsiflorum genome and its molecular insights into genes involved in important horticultural traits.</title>
        <authorList>
            <person name="Chen B."/>
            <person name="Wang J.Y."/>
            <person name="Zheng P.J."/>
            <person name="Li K.L."/>
            <person name="Liang Y.M."/>
            <person name="Chen X.F."/>
            <person name="Zhang C."/>
            <person name="Zhao X."/>
            <person name="He X."/>
            <person name="Zhang G.Q."/>
            <person name="Liu Z.J."/>
            <person name="Xu Q."/>
        </authorList>
    </citation>
    <scope>NUCLEOTIDE SEQUENCE [LARGE SCALE GENOMIC DNA]</scope>
    <source>
        <strain evidence="5">GZMU011</strain>
    </source>
</reference>
<feature type="compositionally biased region" description="Basic and acidic residues" evidence="3">
    <location>
        <begin position="52"/>
        <end position="72"/>
    </location>
</feature>
<sequence length="351" mass="39390">MEGKLQRLDHESLTQSPLRPKSDLVPAEEWDDETVNQEKPDAILEESGDDGQDGKEKSIFSSAEKGKGKMAVDEGEGSDVDESGSSDDDHGSDYSSDGDCTDDPLTEMDVDNIIPGRVRPRIAVKAGTYRLEGESDEDDHTTDGEGEEEEEEEEEEEDEEEGNEEEVENSEGSERKLNIDAHNSLSVAVMVDQYRKIVQTDQYCKIKQTLDFKNHILSLARIKKIMKAYEDMRMITVEVPVVFAHAILELTHRGWAHAEENKRRTLQKNDITAAITRTDIFDFLVDIVPREKGRDKCVLMGTSDHGKSIRDVVDNLRPQSHRSIFDSPDVFILFIGFIKLSVISVGSMASI</sequence>
<feature type="region of interest" description="Disordered" evidence="3">
    <location>
        <begin position="1"/>
        <end position="114"/>
    </location>
</feature>
<name>A0ABD0U0D6_DENTH</name>
<evidence type="ECO:0000256" key="1">
    <source>
        <dbReference type="ARBA" id="ARBA00004123"/>
    </source>
</evidence>
<dbReference type="EMBL" id="JANQDX010000018">
    <property type="protein sequence ID" value="KAL0905385.1"/>
    <property type="molecule type" value="Genomic_DNA"/>
</dbReference>
<feature type="region of interest" description="Disordered" evidence="3">
    <location>
        <begin position="126"/>
        <end position="178"/>
    </location>
</feature>
<feature type="compositionally biased region" description="Acidic residues" evidence="3">
    <location>
        <begin position="73"/>
        <end position="86"/>
    </location>
</feature>
<evidence type="ECO:0000256" key="2">
    <source>
        <dbReference type="ARBA" id="ARBA00023242"/>
    </source>
</evidence>
<dbReference type="Pfam" id="PF00808">
    <property type="entry name" value="CBFD_NFYB_HMF"/>
    <property type="match status" value="1"/>
</dbReference>
<feature type="compositionally biased region" description="Acidic residues" evidence="3">
    <location>
        <begin position="134"/>
        <end position="171"/>
    </location>
</feature>
<protein>
    <recommendedName>
        <fullName evidence="4">Transcription factor CBF/NF-Y/archaeal histone domain-containing protein</fullName>
    </recommendedName>
</protein>
<organism evidence="5 6">
    <name type="scientific">Dendrobium thyrsiflorum</name>
    <name type="common">Pinecone-like raceme dendrobium</name>
    <name type="synonym">Orchid</name>
    <dbReference type="NCBI Taxonomy" id="117978"/>
    <lineage>
        <taxon>Eukaryota</taxon>
        <taxon>Viridiplantae</taxon>
        <taxon>Streptophyta</taxon>
        <taxon>Embryophyta</taxon>
        <taxon>Tracheophyta</taxon>
        <taxon>Spermatophyta</taxon>
        <taxon>Magnoliopsida</taxon>
        <taxon>Liliopsida</taxon>
        <taxon>Asparagales</taxon>
        <taxon>Orchidaceae</taxon>
        <taxon>Epidendroideae</taxon>
        <taxon>Malaxideae</taxon>
        <taxon>Dendrobiinae</taxon>
        <taxon>Dendrobium</taxon>
    </lineage>
</organism>
<dbReference type="SUPFAM" id="SSF47113">
    <property type="entry name" value="Histone-fold"/>
    <property type="match status" value="1"/>
</dbReference>
<evidence type="ECO:0000313" key="5">
    <source>
        <dbReference type="EMBL" id="KAL0905385.1"/>
    </source>
</evidence>
<feature type="compositionally biased region" description="Acidic residues" evidence="3">
    <location>
        <begin position="26"/>
        <end position="35"/>
    </location>
</feature>
<dbReference type="CDD" id="cd22908">
    <property type="entry name" value="HFD_NFYC-like"/>
    <property type="match status" value="1"/>
</dbReference>
<feature type="compositionally biased region" description="Basic and acidic residues" evidence="3">
    <location>
        <begin position="1"/>
        <end position="12"/>
    </location>
</feature>
<dbReference type="InterPro" id="IPR050568">
    <property type="entry name" value="Transcr_DNA_Rep_Reg"/>
</dbReference>
<comment type="caution">
    <text evidence="5">The sequence shown here is derived from an EMBL/GenBank/DDBJ whole genome shotgun (WGS) entry which is preliminary data.</text>
</comment>
<dbReference type="Gene3D" id="1.10.20.10">
    <property type="entry name" value="Histone, subunit A"/>
    <property type="match status" value="1"/>
</dbReference>
<keyword evidence="6" id="KW-1185">Reference proteome</keyword>
<dbReference type="InterPro" id="IPR003958">
    <property type="entry name" value="CBFA_NFYB_domain"/>
</dbReference>
<gene>
    <name evidence="5" type="ORF">M5K25_023801</name>
</gene>
<dbReference type="GO" id="GO:0005634">
    <property type="term" value="C:nucleus"/>
    <property type="evidence" value="ECO:0007669"/>
    <property type="project" value="UniProtKB-SubCell"/>
</dbReference>
<dbReference type="PANTHER" id="PTHR10252:SF106">
    <property type="entry name" value="NUCLEAR TRANSCRIPTION FACTOR Y SUBUNIT C-3-RELATED"/>
    <property type="match status" value="1"/>
</dbReference>
<feature type="compositionally biased region" description="Acidic residues" evidence="3">
    <location>
        <begin position="99"/>
        <end position="110"/>
    </location>
</feature>
<feature type="domain" description="Transcription factor CBF/NF-Y/archaeal histone" evidence="4">
    <location>
        <begin position="219"/>
        <end position="275"/>
    </location>
</feature>